<feature type="zinc finger region" description="C4-type" evidence="20">
    <location>
        <begin position="11"/>
        <end position="33"/>
    </location>
</feature>
<keyword evidence="15 19" id="KW-0443">Lipid metabolism</keyword>
<evidence type="ECO:0000256" key="16">
    <source>
        <dbReference type="ARBA" id="ARBA00023160"/>
    </source>
</evidence>
<comment type="catalytic activity">
    <reaction evidence="18 19">
        <text>N(6)-carboxybiotinyl-L-lysyl-[protein] + acetyl-CoA = N(6)-biotinyl-L-lysyl-[protein] + malonyl-CoA</text>
        <dbReference type="Rhea" id="RHEA:54728"/>
        <dbReference type="Rhea" id="RHEA-COMP:10505"/>
        <dbReference type="Rhea" id="RHEA-COMP:10506"/>
        <dbReference type="ChEBI" id="CHEBI:57288"/>
        <dbReference type="ChEBI" id="CHEBI:57384"/>
        <dbReference type="ChEBI" id="CHEBI:83144"/>
        <dbReference type="ChEBI" id="CHEBI:83145"/>
        <dbReference type="EC" id="2.1.3.15"/>
    </reaction>
</comment>
<dbReference type="HAMAP" id="MF_00823">
    <property type="entry name" value="AcetylCoA_CT_alpha"/>
    <property type="match status" value="1"/>
</dbReference>
<evidence type="ECO:0000256" key="7">
    <source>
        <dbReference type="ARBA" id="ARBA00022516"/>
    </source>
</evidence>
<dbReference type="InterPro" id="IPR041010">
    <property type="entry name" value="Znf-ACC"/>
</dbReference>
<comment type="subunit">
    <text evidence="19">Acetyl-CoA carboxylase is a heterohexamer composed of biotin carboxyl carrier protein (AccB), biotin carboxylase (AccC) and two subunits each of ACCase subunit alpha (AccA) and ACCase subunit beta (AccD).</text>
</comment>
<organism evidence="23 24">
    <name type="scientific">Actinomadura napierensis</name>
    <dbReference type="NCBI Taxonomy" id="267854"/>
    <lineage>
        <taxon>Bacteria</taxon>
        <taxon>Bacillati</taxon>
        <taxon>Actinomycetota</taxon>
        <taxon>Actinomycetes</taxon>
        <taxon>Streptosporangiales</taxon>
        <taxon>Thermomonosporaceae</taxon>
        <taxon>Actinomadura</taxon>
    </lineage>
</organism>
<accession>A0ABP5LRJ1</accession>
<dbReference type="InterPro" id="IPR001095">
    <property type="entry name" value="Acetyl_CoA_COase_a_su"/>
</dbReference>
<evidence type="ECO:0000256" key="4">
    <source>
        <dbReference type="ARBA" id="ARBA00010284"/>
    </source>
</evidence>
<evidence type="ECO:0000256" key="13">
    <source>
        <dbReference type="ARBA" id="ARBA00022833"/>
    </source>
</evidence>
<protein>
    <recommendedName>
        <fullName evidence="19 20">Multifunctional fusion protein</fullName>
    </recommendedName>
    <domain>
        <recommendedName>
            <fullName evidence="19">Acetyl-coenzyme A carboxylase carboxyl transferase subunit alpha</fullName>
            <shortName evidence="19">ACCase subunit alpha</shortName>
            <shortName evidence="19">Acetyl-CoA carboxylase carboxyltransferase subunit alpha</shortName>
            <ecNumber evidence="19">2.1.3.15</ecNumber>
        </recommendedName>
    </domain>
    <domain>
        <recommendedName>
            <fullName evidence="20">Acetyl-coenzyme A carboxylase carboxyl transferase subunit beta</fullName>
            <shortName evidence="20">ACCase subunit beta</shortName>
            <shortName evidence="20">Acetyl-CoA carboxylase carboxyltransferase subunit beta</shortName>
        </recommendedName>
    </domain>
</protein>
<evidence type="ECO:0000256" key="2">
    <source>
        <dbReference type="ARBA" id="ARBA00004956"/>
    </source>
</evidence>
<evidence type="ECO:0000256" key="1">
    <source>
        <dbReference type="ARBA" id="ARBA00004496"/>
    </source>
</evidence>
<evidence type="ECO:0000256" key="19">
    <source>
        <dbReference type="HAMAP-Rule" id="MF_00823"/>
    </source>
</evidence>
<evidence type="ECO:0000256" key="15">
    <source>
        <dbReference type="ARBA" id="ARBA00023098"/>
    </source>
</evidence>
<evidence type="ECO:0000256" key="6">
    <source>
        <dbReference type="ARBA" id="ARBA00022490"/>
    </source>
</evidence>
<dbReference type="EMBL" id="BAAAMR010000053">
    <property type="protein sequence ID" value="GAA2150046.1"/>
    <property type="molecule type" value="Genomic_DNA"/>
</dbReference>
<keyword evidence="8 19" id="KW-0808">Transferase</keyword>
<sequence>MAARNEDWTACPGCRRLLYSKRLEREHHVCRECGHVLRVGARRRIELLADPGTFAEFGAEVSGRDPLGFVDRRPYAERLAEAAEATGEREAVVCGTAELHGHPVVLAVLDFSFMGGSMGTGAGEKVTLAAERSLRDATPLIVVTASGGARMQEGILSLLQMAKTSQAMARLHEAGVLSVCLLTDPTYGGVSASFAMLGGIVLAESQAMVGFAGPRVVEQTIRQQPPPGFQTSEFLLEHGLVDRVVPRAETRSLLGRLLALHERAPGVAAAGSVAAGAVAPRRPREADPWQVVQEARDGARPTALDYLRDAFDDFVELHGDRAFADDPAIVAGVARIEGRPVVVIGHQKGHDTRELIARNFGMPHPEGYRKALRMLDHAARYRLPVVTLIDTAGAFPGVEAEERGQSAAIAELIMRSSRLPVPIVSVVTGEGGSGGALALATGDRLLMLERSFYSVISPEGCAAILWRSPQAAPQAARALRITAGDLLELGVADGVVAEPPGGAGAEPLAMAGILRHAVLSTLARFDGTDPDELVAARHERFRRIGSLPAVPTGTGTHD</sequence>
<keyword evidence="7 19" id="KW-0444">Lipid biosynthesis</keyword>
<comment type="cofactor">
    <cofactor evidence="20">
        <name>Zn(2+)</name>
        <dbReference type="ChEBI" id="CHEBI:29105"/>
    </cofactor>
    <text evidence="20">Binds 1 zinc ion per subunit.</text>
</comment>
<keyword evidence="6 19" id="KW-0963">Cytoplasm</keyword>
<evidence type="ECO:0000256" key="11">
    <source>
        <dbReference type="ARBA" id="ARBA00022771"/>
    </source>
</evidence>
<comment type="function">
    <text evidence="17 20">Component of the acetyl coenzyme A carboxylase (ACC) complex. Biotin carboxylase (BC) catalyzes the carboxylation of biotin on its carrier protein (BCCP) and then the CO(2) group is transferred by the transcarboxylase to acetyl-CoA to form malonyl-CoA.</text>
</comment>
<dbReference type="PROSITE" id="PS50980">
    <property type="entry name" value="COA_CT_NTER"/>
    <property type="match status" value="1"/>
</dbReference>
<evidence type="ECO:0000256" key="8">
    <source>
        <dbReference type="ARBA" id="ARBA00022679"/>
    </source>
</evidence>
<dbReference type="NCBIfam" id="TIGR00515">
    <property type="entry name" value="accD"/>
    <property type="match status" value="1"/>
</dbReference>
<evidence type="ECO:0000256" key="3">
    <source>
        <dbReference type="ARBA" id="ARBA00006276"/>
    </source>
</evidence>
<comment type="subunit">
    <text evidence="5">Acetyl-CoA carboxylase is a heterotetramer composed of biotin carboxyl carrier protein (AccB), biotin carboxylase (AccC) and two subunits of ACCase subunit beta/alpha.</text>
</comment>
<dbReference type="Pfam" id="PF17848">
    <property type="entry name" value="Zn_ribbon_ACC"/>
    <property type="match status" value="1"/>
</dbReference>
<dbReference type="PANTHER" id="PTHR42853">
    <property type="entry name" value="ACETYL-COENZYME A CARBOXYLASE CARBOXYL TRANSFERASE SUBUNIT ALPHA"/>
    <property type="match status" value="1"/>
</dbReference>
<keyword evidence="16 19" id="KW-0275">Fatty acid biosynthesis</keyword>
<feature type="domain" description="CoA carboxyltransferase C-terminal" evidence="22">
    <location>
        <begin position="279"/>
        <end position="524"/>
    </location>
</feature>
<comment type="caution">
    <text evidence="23">The sequence shown here is derived from an EMBL/GenBank/DDBJ whole genome shotgun (WGS) entry which is preliminary data.</text>
</comment>
<keyword evidence="11 20" id="KW-0863">Zinc-finger</keyword>
<comment type="pathway">
    <text evidence="2 19">Lipid metabolism; malonyl-CoA biosynthesis; malonyl-CoA from acetyl-CoA: step 1/1.</text>
</comment>
<comment type="similarity">
    <text evidence="20">Belongs to the AccD/PCCB family.</text>
</comment>
<evidence type="ECO:0000256" key="17">
    <source>
        <dbReference type="ARBA" id="ARBA00025280"/>
    </source>
</evidence>
<dbReference type="InterPro" id="IPR000438">
    <property type="entry name" value="Acetyl_CoA_COase_Trfase_b_su"/>
</dbReference>
<feature type="binding site" evidence="20">
    <location>
        <position position="14"/>
    </location>
    <ligand>
        <name>Zn(2+)</name>
        <dbReference type="ChEBI" id="CHEBI:29105"/>
    </ligand>
</feature>
<evidence type="ECO:0000256" key="20">
    <source>
        <dbReference type="HAMAP-Rule" id="MF_01395"/>
    </source>
</evidence>
<comment type="similarity">
    <text evidence="4">In the N-terminal section; belongs to the AccD/PCCB family.</text>
</comment>
<evidence type="ECO:0000256" key="12">
    <source>
        <dbReference type="ARBA" id="ARBA00022832"/>
    </source>
</evidence>
<evidence type="ECO:0000256" key="10">
    <source>
        <dbReference type="ARBA" id="ARBA00022741"/>
    </source>
</evidence>
<evidence type="ECO:0000256" key="5">
    <source>
        <dbReference type="ARBA" id="ARBA00011664"/>
    </source>
</evidence>
<dbReference type="NCBIfam" id="TIGR00513">
    <property type="entry name" value="accA"/>
    <property type="match status" value="1"/>
</dbReference>
<comment type="similarity">
    <text evidence="3">In the C-terminal section; belongs to the AccA family.</text>
</comment>
<dbReference type="Proteomes" id="UP001501020">
    <property type="component" value="Unassembled WGS sequence"/>
</dbReference>
<comment type="subcellular location">
    <subcellularLocation>
        <location evidence="1 19">Cytoplasm</location>
    </subcellularLocation>
</comment>
<dbReference type="PANTHER" id="PTHR42853:SF3">
    <property type="entry name" value="ACETYL-COENZYME A CARBOXYLASE CARBOXYL TRANSFERASE SUBUNIT ALPHA, CHLOROPLASTIC"/>
    <property type="match status" value="1"/>
</dbReference>
<comment type="similarity">
    <text evidence="19">Belongs to the AccA family.</text>
</comment>
<proteinExistence type="inferred from homology"/>
<dbReference type="EC" id="2.1.3.15" evidence="19"/>
<dbReference type="InterPro" id="IPR011762">
    <property type="entry name" value="COA_CT_N"/>
</dbReference>
<dbReference type="HAMAP" id="MF_01395">
    <property type="entry name" value="AcetylCoA_CT_beta"/>
    <property type="match status" value="1"/>
</dbReference>
<dbReference type="InterPro" id="IPR011763">
    <property type="entry name" value="COA_CT_C"/>
</dbReference>
<comment type="function">
    <text evidence="19">Component of the acetyl coenzyme A carboxylase (ACC) complex. First, biotin carboxylase catalyzes the carboxylation of biotin on its carrier protein (BCCP) and then the CO(2) group is transferred by the carboxyltransferase to acetyl-CoA to form malonyl-CoA.</text>
</comment>
<evidence type="ECO:0000259" key="21">
    <source>
        <dbReference type="PROSITE" id="PS50980"/>
    </source>
</evidence>
<dbReference type="NCBIfam" id="NF041504">
    <property type="entry name" value="AccA_sub"/>
    <property type="match status" value="1"/>
</dbReference>
<dbReference type="Pfam" id="PF03255">
    <property type="entry name" value="ACCA"/>
    <property type="match status" value="1"/>
</dbReference>
<keyword evidence="9 20" id="KW-0479">Metal-binding</keyword>
<reference evidence="24" key="1">
    <citation type="journal article" date="2019" name="Int. J. Syst. Evol. Microbiol.">
        <title>The Global Catalogue of Microorganisms (GCM) 10K type strain sequencing project: providing services to taxonomists for standard genome sequencing and annotation.</title>
        <authorList>
            <consortium name="The Broad Institute Genomics Platform"/>
            <consortium name="The Broad Institute Genome Sequencing Center for Infectious Disease"/>
            <person name="Wu L."/>
            <person name="Ma J."/>
        </authorList>
    </citation>
    <scope>NUCLEOTIDE SEQUENCE [LARGE SCALE GENOMIC DNA]</scope>
    <source>
        <strain evidence="24">JCM 13850</strain>
    </source>
</reference>
<evidence type="ECO:0000256" key="14">
    <source>
        <dbReference type="ARBA" id="ARBA00022840"/>
    </source>
</evidence>
<keyword evidence="14 19" id="KW-0067">ATP-binding</keyword>
<keyword evidence="24" id="KW-1185">Reference proteome</keyword>
<evidence type="ECO:0000256" key="9">
    <source>
        <dbReference type="ARBA" id="ARBA00022723"/>
    </source>
</evidence>
<feature type="domain" description="CoA carboxyltransferase N-terminal" evidence="21">
    <location>
        <begin position="7"/>
        <end position="276"/>
    </location>
</feature>
<dbReference type="RefSeq" id="WP_344272791.1">
    <property type="nucleotide sequence ID" value="NZ_BAAAMR010000053.1"/>
</dbReference>
<feature type="binding site" evidence="20">
    <location>
        <position position="11"/>
    </location>
    <ligand>
        <name>Zn(2+)</name>
        <dbReference type="ChEBI" id="CHEBI:29105"/>
    </ligand>
</feature>
<evidence type="ECO:0000313" key="23">
    <source>
        <dbReference type="EMBL" id="GAA2150046.1"/>
    </source>
</evidence>
<keyword evidence="13 20" id="KW-0862">Zinc</keyword>
<gene>
    <name evidence="19" type="primary">accA</name>
    <name evidence="20" type="synonym">accD</name>
    <name evidence="23" type="ORF">GCM10009727_54070</name>
</gene>
<evidence type="ECO:0000259" key="22">
    <source>
        <dbReference type="PROSITE" id="PS50989"/>
    </source>
</evidence>
<dbReference type="PRINTS" id="PR01069">
    <property type="entry name" value="ACCCTRFRASEA"/>
</dbReference>
<dbReference type="SUPFAM" id="SSF52096">
    <property type="entry name" value="ClpP/crotonase"/>
    <property type="match status" value="2"/>
</dbReference>
<dbReference type="PROSITE" id="PS50989">
    <property type="entry name" value="COA_CT_CTER"/>
    <property type="match status" value="1"/>
</dbReference>
<dbReference type="InterPro" id="IPR029045">
    <property type="entry name" value="ClpP/crotonase-like_dom_sf"/>
</dbReference>
<feature type="binding site" evidence="20">
    <location>
        <position position="30"/>
    </location>
    <ligand>
        <name>Zn(2+)</name>
        <dbReference type="ChEBI" id="CHEBI:29105"/>
    </ligand>
</feature>
<dbReference type="NCBIfam" id="NF004344">
    <property type="entry name" value="PRK05724.1"/>
    <property type="match status" value="1"/>
</dbReference>
<dbReference type="Gene3D" id="3.90.226.10">
    <property type="entry name" value="2-enoyl-CoA Hydratase, Chain A, domain 1"/>
    <property type="match status" value="2"/>
</dbReference>
<evidence type="ECO:0000313" key="24">
    <source>
        <dbReference type="Proteomes" id="UP001501020"/>
    </source>
</evidence>
<keyword evidence="10 19" id="KW-0547">Nucleotide-binding</keyword>
<name>A0ABP5LRJ1_9ACTN</name>
<keyword evidence="12 19" id="KW-0276">Fatty acid metabolism</keyword>
<evidence type="ECO:0000256" key="18">
    <source>
        <dbReference type="ARBA" id="ARBA00049152"/>
    </source>
</evidence>
<feature type="binding site" evidence="20">
    <location>
        <position position="33"/>
    </location>
    <ligand>
        <name>Zn(2+)</name>
        <dbReference type="ChEBI" id="CHEBI:29105"/>
    </ligand>
</feature>